<feature type="region of interest" description="Disordered" evidence="1">
    <location>
        <begin position="379"/>
        <end position="509"/>
    </location>
</feature>
<dbReference type="Pfam" id="PF22763">
    <property type="entry name" value="NrS1-1_pol-like_HBD"/>
    <property type="match status" value="1"/>
</dbReference>
<comment type="caution">
    <text evidence="3">The sequence shown here is derived from an EMBL/GenBank/DDBJ whole genome shotgun (WGS) entry which is preliminary data.</text>
</comment>
<sequence>MPIIDVRDEEIPEEIRPIENWICWREGERDGKPTKIPTKPYRTSGSPNLDVTDPNQRRDFEQAVAAHGDSRVNSDGLGFVFTEDVSIAGVDLDKCRDADTGELEEWAEDIIDRLDSYTEVSPSGTGVHILVGGELPDGGNRKGRVEMYDSDRYFTVTGEHVDGTPREIRTCQDDIEAVHRDFIRGGIDSDGQASLDTAAASNISKNGGNEADSTSSSSGQHQSESLRDRYGDDLDTIEASAVRDALARVDARYLPEVMPKTFDDLAGPGVALSDEELLSKMFDAKGGSRRRRLYDGDNSMWGSPQAEYPSQSEADMAMAHYLAFWTGKDPAQMDALFRDSGLYREKWDRRHYSSGSTYGDVTIARALLRVDDYYELPSANGKKFGGSSSNGTREATDASTSFDDSSRSSGHAAAADPGTGLSNGGGTGDTSDRLATDSPSAGSKADTEPSSASGGDSTPAPEPPSPTAHTDPPVRHADSASGDSVENGYVAEQDEHGRTPASPRGLDTDDTLRESTQEAMELTAAAAGQDWERTDPHLTDDEKHANDWSVPREGRTPTQQALDMAREDNRILARKLRRESQQYADYHALEEENERVKLSNRVYLQAIDELMSERHRYRELLRKEGLLSEEDARLPDHPTKHLKAIIRPMIRREDTPTAKETLTGIDAVLQQYTEANEQIRGADRKTSTGVRDRLSRLFGQ</sequence>
<proteinExistence type="predicted"/>
<keyword evidence="4" id="KW-1185">Reference proteome</keyword>
<reference evidence="3 4" key="1">
    <citation type="submission" date="2022-06" db="EMBL/GenBank/DDBJ databases">
        <title>Halomicroarcula sp. a new haloarchaeum isolate from saline soil.</title>
        <authorList>
            <person name="Strakova D."/>
            <person name="Galisteo C."/>
            <person name="Sanchez-Porro C."/>
            <person name="Ventosa A."/>
        </authorList>
    </citation>
    <scope>NUCLEOTIDE SEQUENCE [LARGE SCALE GENOMIC DNA]</scope>
    <source>
        <strain evidence="3 4">S3CR25-11</strain>
    </source>
</reference>
<feature type="region of interest" description="Disordered" evidence="1">
    <location>
        <begin position="529"/>
        <end position="559"/>
    </location>
</feature>
<feature type="domain" description="NrS-1 polymerase-like HBD" evidence="2">
    <location>
        <begin position="311"/>
        <end position="375"/>
    </location>
</feature>
<dbReference type="EMBL" id="JAMQOS010000006">
    <property type="protein sequence ID" value="MDS0283888.1"/>
    <property type="molecule type" value="Genomic_DNA"/>
</dbReference>
<feature type="compositionally biased region" description="Basic and acidic residues" evidence="1">
    <location>
        <begin position="530"/>
        <end position="555"/>
    </location>
</feature>
<name>A0ABU2FSZ1_9EURY</name>
<evidence type="ECO:0000259" key="2">
    <source>
        <dbReference type="Pfam" id="PF22763"/>
    </source>
</evidence>
<feature type="region of interest" description="Disordered" evidence="1">
    <location>
        <begin position="202"/>
        <end position="227"/>
    </location>
</feature>
<dbReference type="RefSeq" id="WP_310901651.1">
    <property type="nucleotide sequence ID" value="NZ_JAMQOS010000006.1"/>
</dbReference>
<evidence type="ECO:0000256" key="1">
    <source>
        <dbReference type="SAM" id="MobiDB-lite"/>
    </source>
</evidence>
<gene>
    <name evidence="3" type="ORF">NDI86_17370</name>
</gene>
<dbReference type="Proteomes" id="UP001268864">
    <property type="component" value="Unassembled WGS sequence"/>
</dbReference>
<dbReference type="InterPro" id="IPR054468">
    <property type="entry name" value="NrSPol-like_HBD"/>
</dbReference>
<accession>A0ABU2FSZ1</accession>
<feature type="compositionally biased region" description="Low complexity" evidence="1">
    <location>
        <begin position="213"/>
        <end position="223"/>
    </location>
</feature>
<feature type="region of interest" description="Disordered" evidence="1">
    <location>
        <begin position="28"/>
        <end position="53"/>
    </location>
</feature>
<protein>
    <recommendedName>
        <fullName evidence="2">NrS-1 polymerase-like HBD domain-containing protein</fullName>
    </recommendedName>
</protein>
<feature type="compositionally biased region" description="Low complexity" evidence="1">
    <location>
        <begin position="379"/>
        <end position="409"/>
    </location>
</feature>
<evidence type="ECO:0000313" key="3">
    <source>
        <dbReference type="EMBL" id="MDS0283888.1"/>
    </source>
</evidence>
<organism evidence="3 4">
    <name type="scientific">Haloarcula onubensis</name>
    <dbReference type="NCBI Taxonomy" id="2950539"/>
    <lineage>
        <taxon>Archaea</taxon>
        <taxon>Methanobacteriati</taxon>
        <taxon>Methanobacteriota</taxon>
        <taxon>Stenosarchaea group</taxon>
        <taxon>Halobacteria</taxon>
        <taxon>Halobacteriales</taxon>
        <taxon>Haloarculaceae</taxon>
        <taxon>Haloarcula</taxon>
    </lineage>
</organism>
<evidence type="ECO:0000313" key="4">
    <source>
        <dbReference type="Proteomes" id="UP001268864"/>
    </source>
</evidence>